<accession>E3UJV0</accession>
<keyword evidence="1 2" id="KW-0371">Homeobox</keyword>
<dbReference type="CDD" id="cd00086">
    <property type="entry name" value="homeodomain"/>
    <property type="match status" value="1"/>
</dbReference>
<reference evidence="5" key="1">
    <citation type="journal article" date="2010" name="Evodevo">
        <title>The homeodomain complement of the ctenophore Mnemiopsis leidyi suggests that Ctenophora and Porifera diverged prior to the ParaHoxozoa.</title>
        <authorList>
            <person name="Ryan J.F."/>
            <person name="Pang K."/>
            <person name="NISC Comparative Sequencing Program"/>
            <person name="Mullikin J.C."/>
            <person name="Martindale M.Q."/>
            <person name="Baxevanis A.D."/>
        </authorList>
    </citation>
    <scope>NUCLEOTIDE SEQUENCE</scope>
</reference>
<keyword evidence="1 2" id="KW-0539">Nucleus</keyword>
<dbReference type="InterPro" id="IPR009057">
    <property type="entry name" value="Homeodomain-like_sf"/>
</dbReference>
<feature type="region of interest" description="Disordered" evidence="3">
    <location>
        <begin position="80"/>
        <end position="99"/>
    </location>
</feature>
<sequence length="262" mass="29754">MHLEPCNPPLIDPLFVERFLNDRDREPFSILTEGSNSLPTITVKPTISISLPGEHVTSLSFSSPLVRQLTCSEILSPSSPSWNNILTSTTPKSSREPSSEIVARQIICPIKPEPIRPELPLNISREQISPSPTPTTLSPDHLPTSNTPVRQTSSVKRPHPSSLERTPDGRIILTREVIEESRERLRAKRPRLRHEIGGENISLLESWYQKYSYLSKEGRKVLAEQTGLPVKTVMYWFQNKRRMMKQKMGIDHSTSMARLMKC</sequence>
<feature type="compositionally biased region" description="Polar residues" evidence="3">
    <location>
        <begin position="146"/>
        <end position="155"/>
    </location>
</feature>
<dbReference type="SMART" id="SM00389">
    <property type="entry name" value="HOX"/>
    <property type="match status" value="1"/>
</dbReference>
<dbReference type="SUPFAM" id="SSF46689">
    <property type="entry name" value="Homeodomain-like"/>
    <property type="match status" value="1"/>
</dbReference>
<feature type="compositionally biased region" description="Polar residues" evidence="3">
    <location>
        <begin position="80"/>
        <end position="92"/>
    </location>
</feature>
<feature type="DNA-binding region" description="Homeobox" evidence="1">
    <location>
        <begin position="189"/>
        <end position="248"/>
    </location>
</feature>
<name>E3UJV0_MNELE</name>
<comment type="subcellular location">
    <subcellularLocation>
        <location evidence="1 2">Nucleus</location>
    </subcellularLocation>
</comment>
<organism evidence="5">
    <name type="scientific">Mnemiopsis leidyi</name>
    <name type="common">Sea walnut</name>
    <name type="synonym">Warty comb jellyfish</name>
    <dbReference type="NCBI Taxonomy" id="27923"/>
    <lineage>
        <taxon>Eukaryota</taxon>
        <taxon>Metazoa</taxon>
        <taxon>Ctenophora</taxon>
        <taxon>Tentaculata</taxon>
        <taxon>Lobata</taxon>
        <taxon>Bolinopsidae</taxon>
        <taxon>Mnemiopsis</taxon>
    </lineage>
</organism>
<evidence type="ECO:0000256" key="1">
    <source>
        <dbReference type="PROSITE-ProRule" id="PRU00108"/>
    </source>
</evidence>
<evidence type="ECO:0000259" key="4">
    <source>
        <dbReference type="PROSITE" id="PS50071"/>
    </source>
</evidence>
<dbReference type="EMBL" id="HM444107">
    <property type="protein sequence ID" value="ADO22628.1"/>
    <property type="molecule type" value="mRNA"/>
</dbReference>
<dbReference type="PROSITE" id="PS50071">
    <property type="entry name" value="HOMEOBOX_2"/>
    <property type="match status" value="1"/>
</dbReference>
<dbReference type="Gene3D" id="1.10.10.60">
    <property type="entry name" value="Homeodomain-like"/>
    <property type="match status" value="1"/>
</dbReference>
<dbReference type="InterPro" id="IPR001356">
    <property type="entry name" value="HD"/>
</dbReference>
<evidence type="ECO:0000256" key="2">
    <source>
        <dbReference type="RuleBase" id="RU000682"/>
    </source>
</evidence>
<dbReference type="Pfam" id="PF00046">
    <property type="entry name" value="Homeodomain"/>
    <property type="match status" value="1"/>
</dbReference>
<protein>
    <submittedName>
        <fullName evidence="5">Homeobox transcription factor HD76a</fullName>
    </submittedName>
</protein>
<evidence type="ECO:0000313" key="5">
    <source>
        <dbReference type="EMBL" id="ADO22628.1"/>
    </source>
</evidence>
<feature type="domain" description="Homeobox" evidence="4">
    <location>
        <begin position="187"/>
        <end position="247"/>
    </location>
</feature>
<gene>
    <name evidence="5" type="primary">HD76a</name>
</gene>
<feature type="region of interest" description="Disordered" evidence="3">
    <location>
        <begin position="125"/>
        <end position="168"/>
    </location>
</feature>
<dbReference type="AlphaFoldDB" id="E3UJV0"/>
<dbReference type="GO" id="GO:0005634">
    <property type="term" value="C:nucleus"/>
    <property type="evidence" value="ECO:0007669"/>
    <property type="project" value="UniProtKB-SubCell"/>
</dbReference>
<feature type="compositionally biased region" description="Low complexity" evidence="3">
    <location>
        <begin position="134"/>
        <end position="145"/>
    </location>
</feature>
<evidence type="ECO:0000256" key="3">
    <source>
        <dbReference type="SAM" id="MobiDB-lite"/>
    </source>
</evidence>
<proteinExistence type="evidence at transcript level"/>
<dbReference type="HOGENOM" id="CLU_804863_0_0_1"/>
<dbReference type="GO" id="GO:0003677">
    <property type="term" value="F:DNA binding"/>
    <property type="evidence" value="ECO:0007669"/>
    <property type="project" value="UniProtKB-UniRule"/>
</dbReference>
<keyword evidence="1 2" id="KW-0238">DNA-binding</keyword>